<dbReference type="Gene3D" id="2.40.50.90">
    <property type="match status" value="1"/>
</dbReference>
<sequence length="457" mass="50544">MLSSLIKEHQLKQQTRKEEQERRRKDAIAAAGVLTQALVDHLNVGVAQAYLNQRKLDVEAKQLNQHAATFAKQTQLWLQMVETFSTALKELGDVENWAKSIEGDMRSISQALEYSYKGGFPPTLPLEGLGSRGSRTFPLPLDIGLPLPTPPLLPTPPMFIPSMIPPSLFPNPYSIPAYGMMPLGRRNRVSGGCTKELFTMASAPLPCLIPEGMNPDVPPFEGVSGVPPPIHPPPGTYFDVHIPFALNPSNFVVQSWLGGKDLEDLMEKMNSFYEGPPLSSPLLPETIREGECYAALYFDRIWYRIIVSKCMGNDTFFAHFLDFGNNDFFCSGSLRPLAAEFRKLPAQAIKACLAGIAPVSGDGWRDEDILVFREMVFEKQFVSVVPEGSLPSKDDDRLPLTLIDTSLPDRDVFVDQALVEKGNASRRLQLPSSLTDPKPDPDPPVSPLESDDSHESL</sequence>
<dbReference type="SUPFAM" id="SSF63748">
    <property type="entry name" value="Tudor/PWWP/MBT"/>
    <property type="match status" value="1"/>
</dbReference>
<dbReference type="EMBL" id="CAJPEV010000700">
    <property type="protein sequence ID" value="CAG0887727.1"/>
    <property type="molecule type" value="Genomic_DNA"/>
</dbReference>
<feature type="region of interest" description="Disordered" evidence="3">
    <location>
        <begin position="424"/>
        <end position="457"/>
    </location>
</feature>
<dbReference type="Proteomes" id="UP000677054">
    <property type="component" value="Unassembled WGS sequence"/>
</dbReference>
<organism evidence="5">
    <name type="scientific">Darwinula stevensoni</name>
    <dbReference type="NCBI Taxonomy" id="69355"/>
    <lineage>
        <taxon>Eukaryota</taxon>
        <taxon>Metazoa</taxon>
        <taxon>Ecdysozoa</taxon>
        <taxon>Arthropoda</taxon>
        <taxon>Crustacea</taxon>
        <taxon>Oligostraca</taxon>
        <taxon>Ostracoda</taxon>
        <taxon>Podocopa</taxon>
        <taxon>Podocopida</taxon>
        <taxon>Darwinulocopina</taxon>
        <taxon>Darwinuloidea</taxon>
        <taxon>Darwinulidae</taxon>
        <taxon>Darwinula</taxon>
    </lineage>
</organism>
<dbReference type="OrthoDB" id="20018at2759"/>
<protein>
    <recommendedName>
        <fullName evidence="2">Biogenesis of lysosome-related organelles complex 1 subunit 1</fullName>
    </recommendedName>
</protein>
<comment type="similarity">
    <text evidence="1">Belongs to the BLOC1S1 family.</text>
</comment>
<evidence type="ECO:0000256" key="1">
    <source>
        <dbReference type="ARBA" id="ARBA00007133"/>
    </source>
</evidence>
<dbReference type="Pfam" id="PF00567">
    <property type="entry name" value="TUDOR"/>
    <property type="match status" value="1"/>
</dbReference>
<feature type="domain" description="Tudor" evidence="4">
    <location>
        <begin position="233"/>
        <end position="355"/>
    </location>
</feature>
<dbReference type="AlphaFoldDB" id="A0A7R8X8A2"/>
<reference evidence="5" key="1">
    <citation type="submission" date="2020-11" db="EMBL/GenBank/DDBJ databases">
        <authorList>
            <person name="Tran Van P."/>
        </authorList>
    </citation>
    <scope>NUCLEOTIDE SEQUENCE</scope>
</reference>
<dbReference type="InterPro" id="IPR035437">
    <property type="entry name" value="SNase_OB-fold_sf"/>
</dbReference>
<name>A0A7R8X8A2_9CRUS</name>
<evidence type="ECO:0000256" key="2">
    <source>
        <dbReference type="ARBA" id="ARBA00019577"/>
    </source>
</evidence>
<keyword evidence="6" id="KW-1185">Reference proteome</keyword>
<dbReference type="InterPro" id="IPR002999">
    <property type="entry name" value="Tudor"/>
</dbReference>
<dbReference type="Gene3D" id="2.30.30.140">
    <property type="match status" value="1"/>
</dbReference>
<evidence type="ECO:0000313" key="6">
    <source>
        <dbReference type="Proteomes" id="UP000677054"/>
    </source>
</evidence>
<proteinExistence type="inferred from homology"/>
<dbReference type="GO" id="GO:0031083">
    <property type="term" value="C:BLOC-1 complex"/>
    <property type="evidence" value="ECO:0007669"/>
    <property type="project" value="InterPro"/>
</dbReference>
<evidence type="ECO:0000256" key="3">
    <source>
        <dbReference type="SAM" id="MobiDB-lite"/>
    </source>
</evidence>
<feature type="region of interest" description="Disordered" evidence="3">
    <location>
        <begin position="1"/>
        <end position="24"/>
    </location>
</feature>
<accession>A0A7R8X8A2</accession>
<evidence type="ECO:0000259" key="4">
    <source>
        <dbReference type="Pfam" id="PF00567"/>
    </source>
</evidence>
<gene>
    <name evidence="5" type="ORF">DSTB1V02_LOCUS4625</name>
</gene>
<dbReference type="GO" id="GO:0005737">
    <property type="term" value="C:cytoplasm"/>
    <property type="evidence" value="ECO:0007669"/>
    <property type="project" value="UniProtKB-ARBA"/>
</dbReference>
<dbReference type="PANTHER" id="PTHR13073:SF0">
    <property type="entry name" value="BIOGENESIS OF LYSOSOME-RELATED ORGANELLES COMPLEX 1 SUBUNIT 1"/>
    <property type="match status" value="1"/>
</dbReference>
<dbReference type="GO" id="GO:0016197">
    <property type="term" value="P:endosomal transport"/>
    <property type="evidence" value="ECO:0007669"/>
    <property type="project" value="TreeGrafter"/>
</dbReference>
<evidence type="ECO:0000313" key="5">
    <source>
        <dbReference type="EMBL" id="CAD7244738.1"/>
    </source>
</evidence>
<dbReference type="PANTHER" id="PTHR13073">
    <property type="entry name" value="BLOC-1 COMPLEX SUBUNIT 1"/>
    <property type="match status" value="1"/>
</dbReference>
<dbReference type="InterPro" id="IPR009395">
    <property type="entry name" value="BLOC1S1"/>
</dbReference>
<dbReference type="EMBL" id="LR900217">
    <property type="protein sequence ID" value="CAD7244738.1"/>
    <property type="molecule type" value="Genomic_DNA"/>
</dbReference>
<dbReference type="Pfam" id="PF06320">
    <property type="entry name" value="GCN5L1"/>
    <property type="match status" value="1"/>
</dbReference>